<organism evidence="3">
    <name type="scientific">Triticum aestivum</name>
    <name type="common">Wheat</name>
    <dbReference type="NCBI Taxonomy" id="4565"/>
    <lineage>
        <taxon>Eukaryota</taxon>
        <taxon>Viridiplantae</taxon>
        <taxon>Streptophyta</taxon>
        <taxon>Embryophyta</taxon>
        <taxon>Tracheophyta</taxon>
        <taxon>Spermatophyta</taxon>
        <taxon>Magnoliopsida</taxon>
        <taxon>Liliopsida</taxon>
        <taxon>Poales</taxon>
        <taxon>Poaceae</taxon>
        <taxon>BOP clade</taxon>
        <taxon>Pooideae</taxon>
        <taxon>Triticodae</taxon>
        <taxon>Triticeae</taxon>
        <taxon>Triticinae</taxon>
        <taxon>Triticum</taxon>
    </lineage>
</organism>
<sequence length="342" mass="39135">MGNDTTEETRKRPADEDAERSAKRPSPKELHEEVMQSLGDVREAQATLYDPKRKCFDCCRGFEWYMHEPAVFDHEEESTARFSRPLDEIPESQLDFLKIALNVIHVKVLASDVGFPISVFGNVLMRDGLDFKCIHLFQRDRDNCQVINSPDEMLNLIGPNRGPAEAVVFYFEVNLKIRGEEPAMDMIFSRTLVNENYPLDAWTKKQEVSSWLSTLEFSYRSVHYAVEATVGIKILRGPRFLHGSLIASTSEEPSEMVLYDSERWGAHTKVAVDGSVNLPRCLVILREDEDLFLKVCVFGRRHRRAKPNTIVLTVEHSDRSFDIKLGCYHLQVTVSWSGILLP</sequence>
<evidence type="ECO:0000259" key="2">
    <source>
        <dbReference type="Pfam" id="PF20241"/>
    </source>
</evidence>
<proteinExistence type="predicted"/>
<evidence type="ECO:0000256" key="1">
    <source>
        <dbReference type="SAM" id="MobiDB-lite"/>
    </source>
</evidence>
<dbReference type="Proteomes" id="UP000019116">
    <property type="component" value="Chromosome 6A"/>
</dbReference>
<dbReference type="OMA" id="MGESNDR"/>
<feature type="domain" description="DUF6598" evidence="2">
    <location>
        <begin position="101"/>
        <end position="334"/>
    </location>
</feature>
<dbReference type="EnsemblPlants" id="TraesCS6A02G119300.1">
    <property type="protein sequence ID" value="TraesCS6A02G119300.1"/>
    <property type="gene ID" value="TraesCS6A02G119300"/>
</dbReference>
<dbReference type="InterPro" id="IPR046533">
    <property type="entry name" value="DUF6598"/>
</dbReference>
<dbReference type="Gramene" id="TraesCS6A02G119300.1">
    <property type="protein sequence ID" value="TraesCS6A02G119300.1"/>
    <property type="gene ID" value="TraesCS6A02G119300"/>
</dbReference>
<dbReference type="Gramene" id="TraesCLE_scaffold_092813_01G000100.1">
    <property type="protein sequence ID" value="TraesCLE_scaffold_092813_01G000100.1"/>
    <property type="gene ID" value="TraesCLE_scaffold_092813_01G000100"/>
</dbReference>
<dbReference type="OrthoDB" id="677514at2759"/>
<feature type="compositionally biased region" description="Basic and acidic residues" evidence="1">
    <location>
        <begin position="7"/>
        <end position="33"/>
    </location>
</feature>
<dbReference type="PANTHER" id="PTHR33065">
    <property type="entry name" value="OS07G0486400 PROTEIN"/>
    <property type="match status" value="1"/>
</dbReference>
<accession>A0A3B6NM17</accession>
<keyword evidence="4" id="KW-1185">Reference proteome</keyword>
<dbReference type="Gramene" id="TraesCAD_scaffold_039358_01G000100.1">
    <property type="protein sequence ID" value="TraesCAD_scaffold_039358_01G000100.1"/>
    <property type="gene ID" value="TraesCAD_scaffold_039358_01G000100"/>
</dbReference>
<name>A0A3B6NM17_WHEAT</name>
<dbReference type="AlphaFoldDB" id="A0A3B6NM17"/>
<feature type="region of interest" description="Disordered" evidence="1">
    <location>
        <begin position="1"/>
        <end position="33"/>
    </location>
</feature>
<dbReference type="Gramene" id="TraesWEE_scaffold_049655_01G000100.1">
    <property type="protein sequence ID" value="TraesWEE_scaffold_049655_01G000100.1"/>
    <property type="gene ID" value="TraesWEE_scaffold_049655_01G000100"/>
</dbReference>
<evidence type="ECO:0000313" key="4">
    <source>
        <dbReference type="Proteomes" id="UP000019116"/>
    </source>
</evidence>
<reference evidence="3" key="2">
    <citation type="submission" date="2018-10" db="UniProtKB">
        <authorList>
            <consortium name="EnsemblPlants"/>
        </authorList>
    </citation>
    <scope>IDENTIFICATION</scope>
</reference>
<protein>
    <recommendedName>
        <fullName evidence="2">DUF6598 domain-containing protein</fullName>
    </recommendedName>
</protein>
<dbReference type="Gramene" id="TraesCS6A03G0280700.1">
    <property type="protein sequence ID" value="TraesCS6A03G0280700.1.CDS"/>
    <property type="gene ID" value="TraesCS6A03G0280700"/>
</dbReference>
<dbReference type="PANTHER" id="PTHR33065:SF81">
    <property type="entry name" value="DUF6598 DOMAIN-CONTAINING PROTEIN"/>
    <property type="match status" value="1"/>
</dbReference>
<reference evidence="3" key="1">
    <citation type="submission" date="2018-08" db="EMBL/GenBank/DDBJ databases">
        <authorList>
            <person name="Rossello M."/>
        </authorList>
    </citation>
    <scope>NUCLEOTIDE SEQUENCE [LARGE SCALE GENOMIC DNA]</scope>
    <source>
        <strain evidence="3">cv. Chinese Spring</strain>
    </source>
</reference>
<dbReference type="Pfam" id="PF20241">
    <property type="entry name" value="DUF6598"/>
    <property type="match status" value="1"/>
</dbReference>
<evidence type="ECO:0000313" key="3">
    <source>
        <dbReference type="EnsemblPlants" id="TraesCS6A02G119300.1"/>
    </source>
</evidence>